<feature type="transmembrane region" description="Helical" evidence="5">
    <location>
        <begin position="108"/>
        <end position="130"/>
    </location>
</feature>
<accession>A0A4V3D5R6</accession>
<dbReference type="GO" id="GO:0005886">
    <property type="term" value="C:plasma membrane"/>
    <property type="evidence" value="ECO:0007669"/>
    <property type="project" value="TreeGrafter"/>
</dbReference>
<reference evidence="6 7" key="1">
    <citation type="submission" date="2019-03" db="EMBL/GenBank/DDBJ databases">
        <title>Genomic Encyclopedia of Type Strains, Phase IV (KMG-IV): sequencing the most valuable type-strain genomes for metagenomic binning, comparative biology and taxonomic classification.</title>
        <authorList>
            <person name="Goeker M."/>
        </authorList>
    </citation>
    <scope>NUCLEOTIDE SEQUENCE [LARGE SCALE GENOMIC DNA]</scope>
    <source>
        <strain evidence="6 7">DSM 28697</strain>
    </source>
</reference>
<evidence type="ECO:0000256" key="1">
    <source>
        <dbReference type="ARBA" id="ARBA00004141"/>
    </source>
</evidence>
<keyword evidence="3 5" id="KW-1133">Transmembrane helix</keyword>
<keyword evidence="4 5" id="KW-0472">Membrane</keyword>
<dbReference type="AlphaFoldDB" id="A0A4V3D5R6"/>
<evidence type="ECO:0000313" key="7">
    <source>
        <dbReference type="Proteomes" id="UP000295632"/>
    </source>
</evidence>
<evidence type="ECO:0000256" key="3">
    <source>
        <dbReference type="ARBA" id="ARBA00022989"/>
    </source>
</evidence>
<evidence type="ECO:0000256" key="2">
    <source>
        <dbReference type="ARBA" id="ARBA00022692"/>
    </source>
</evidence>
<comment type="caution">
    <text evidence="6">The sequence shown here is derived from an EMBL/GenBank/DDBJ whole genome shotgun (WGS) entry which is preliminary data.</text>
</comment>
<feature type="transmembrane region" description="Helical" evidence="5">
    <location>
        <begin position="40"/>
        <end position="72"/>
    </location>
</feature>
<feature type="transmembrane region" description="Helical" evidence="5">
    <location>
        <begin position="193"/>
        <end position="210"/>
    </location>
</feature>
<gene>
    <name evidence="6" type="ORF">EV213_104115</name>
</gene>
<organism evidence="6 7">
    <name type="scientific">Aureibacillus halotolerans</name>
    <dbReference type="NCBI Taxonomy" id="1508390"/>
    <lineage>
        <taxon>Bacteria</taxon>
        <taxon>Bacillati</taxon>
        <taxon>Bacillota</taxon>
        <taxon>Bacilli</taxon>
        <taxon>Bacillales</taxon>
        <taxon>Bacillaceae</taxon>
        <taxon>Aureibacillus</taxon>
    </lineage>
</organism>
<evidence type="ECO:0000256" key="4">
    <source>
        <dbReference type="ARBA" id="ARBA00023136"/>
    </source>
</evidence>
<dbReference type="RefSeq" id="WP_243740011.1">
    <property type="nucleotide sequence ID" value="NZ_SNYJ01000004.1"/>
</dbReference>
<protein>
    <submittedName>
        <fullName evidence="6">Energy-coupling factor transport system permease protein</fullName>
    </submittedName>
</protein>
<feature type="transmembrane region" description="Helical" evidence="5">
    <location>
        <begin position="254"/>
        <end position="274"/>
    </location>
</feature>
<evidence type="ECO:0000256" key="5">
    <source>
        <dbReference type="SAM" id="Phobius"/>
    </source>
</evidence>
<dbReference type="CDD" id="cd16914">
    <property type="entry name" value="EcfT"/>
    <property type="match status" value="1"/>
</dbReference>
<sequence length="276" mass="31550">MSSLQQLFSKLSVETIKIELMRTAYGNERTLLSRLDPRMLMIWVLVFSVLPWLTHNLTILVGLTLMMAILTYTTKVSPLLIVLFFFGVISQFTYIVFAALFLGNSFMAAVAIIPLTLKVSIVSLCSMAVFTSMDPEKFSDGLVSLGVPGRFSFGVSYGYRMLPMLIEEFQNIIHSFRLRGKQPEKPGVLYTRYILYYAKMCVMAFYPMMLNMAKRTRTTVEALEIRGFSYTQESKEAKKLKLAYMKITRLDIQFLCMTILITGGVYAVGVWFPYYL</sequence>
<comment type="subcellular location">
    <subcellularLocation>
        <location evidence="1">Membrane</location>
        <topology evidence="1">Multi-pass membrane protein</topology>
    </subcellularLocation>
</comment>
<dbReference type="Proteomes" id="UP000295632">
    <property type="component" value="Unassembled WGS sequence"/>
</dbReference>
<evidence type="ECO:0000313" key="6">
    <source>
        <dbReference type="EMBL" id="TDQ41117.1"/>
    </source>
</evidence>
<dbReference type="EMBL" id="SNYJ01000004">
    <property type="protein sequence ID" value="TDQ41117.1"/>
    <property type="molecule type" value="Genomic_DNA"/>
</dbReference>
<dbReference type="Pfam" id="PF02361">
    <property type="entry name" value="CbiQ"/>
    <property type="match status" value="1"/>
</dbReference>
<name>A0A4V3D5R6_9BACI</name>
<keyword evidence="7" id="KW-1185">Reference proteome</keyword>
<keyword evidence="2 5" id="KW-0812">Transmembrane</keyword>
<dbReference type="InterPro" id="IPR003339">
    <property type="entry name" value="ABC/ECF_trnsptr_transmembrane"/>
</dbReference>
<dbReference type="PANTHER" id="PTHR33514">
    <property type="entry name" value="PROTEIN ABCI12, CHLOROPLASTIC"/>
    <property type="match status" value="1"/>
</dbReference>
<proteinExistence type="predicted"/>
<feature type="transmembrane region" description="Helical" evidence="5">
    <location>
        <begin position="79"/>
        <end position="102"/>
    </location>
</feature>
<dbReference type="PANTHER" id="PTHR33514:SF13">
    <property type="entry name" value="PROTEIN ABCI12, CHLOROPLASTIC"/>
    <property type="match status" value="1"/>
</dbReference>